<keyword evidence="6" id="KW-1185">Reference proteome</keyword>
<keyword evidence="1" id="KW-0328">Glycosyltransferase</keyword>
<sequence>MRILVANHANSLDHLGGAELSLLALLEDWQSLTCAPEILVVSPGPPGTFSARLGQLGIAEIFVTNGRWVLPPFEANPAGRARSAREGLSTLAVLDDIVSSFRPDAVVTNTISSPWAAIAAARAGVPHAWMVREYGDLDHGLVFTLGAESTKRLINDLSVFVIANSRAVAEHFRRPTNDGSTPLVMYPKAPHSLPEVTPPDYDGGRINILAIARVTPTKGLGILPNAVRILRDSGTDARITIVGSEVHRGYRSQLIRSAQSLQVDGQLVFKDEQSDISADITAAHVGLSPGPWEAFGRTTVEYMSMSRPAIASRNSGSAELLRPGFFGQIFDPESPTSLANAIRWYSEQPARVRSEGQRGRSALQEAGSGTLDSAGFMELIVRRLNEREPEREALARNAEKEVVSATRSISRRVPNVLEFPVSLAFRAKRRLWPSSATTWSR</sequence>
<dbReference type="Pfam" id="PF00534">
    <property type="entry name" value="Glycos_transf_1"/>
    <property type="match status" value="1"/>
</dbReference>
<feature type="domain" description="Glycosyltransferase subfamily 4-like N-terminal" evidence="4">
    <location>
        <begin position="16"/>
        <end position="174"/>
    </location>
</feature>
<evidence type="ECO:0000256" key="1">
    <source>
        <dbReference type="ARBA" id="ARBA00022676"/>
    </source>
</evidence>
<evidence type="ECO:0000313" key="5">
    <source>
        <dbReference type="EMBL" id="RZT58038.1"/>
    </source>
</evidence>
<accession>A0A4Q7TF12</accession>
<evidence type="ECO:0000313" key="6">
    <source>
        <dbReference type="Proteomes" id="UP000292408"/>
    </source>
</evidence>
<evidence type="ECO:0000259" key="4">
    <source>
        <dbReference type="Pfam" id="PF13579"/>
    </source>
</evidence>
<gene>
    <name evidence="5" type="ORF">EV140_2275</name>
</gene>
<dbReference type="EMBL" id="SGXT01000018">
    <property type="protein sequence ID" value="RZT58038.1"/>
    <property type="molecule type" value="Genomic_DNA"/>
</dbReference>
<protein>
    <submittedName>
        <fullName evidence="5">Glycosyltransferase involved in cell wall biosynthesis</fullName>
    </submittedName>
</protein>
<dbReference type="GO" id="GO:0016757">
    <property type="term" value="F:glycosyltransferase activity"/>
    <property type="evidence" value="ECO:0007669"/>
    <property type="project" value="UniProtKB-KW"/>
</dbReference>
<name>A0A4Q7TF12_9MICO</name>
<organism evidence="5 6">
    <name type="scientific">Microcella alkaliphila</name>
    <dbReference type="NCBI Taxonomy" id="279828"/>
    <lineage>
        <taxon>Bacteria</taxon>
        <taxon>Bacillati</taxon>
        <taxon>Actinomycetota</taxon>
        <taxon>Actinomycetes</taxon>
        <taxon>Micrococcales</taxon>
        <taxon>Microbacteriaceae</taxon>
        <taxon>Microcella</taxon>
    </lineage>
</organism>
<dbReference type="PANTHER" id="PTHR12526">
    <property type="entry name" value="GLYCOSYLTRANSFERASE"/>
    <property type="match status" value="1"/>
</dbReference>
<dbReference type="SUPFAM" id="SSF53756">
    <property type="entry name" value="UDP-Glycosyltransferase/glycogen phosphorylase"/>
    <property type="match status" value="1"/>
</dbReference>
<feature type="domain" description="Glycosyl transferase family 1" evidence="3">
    <location>
        <begin position="205"/>
        <end position="356"/>
    </location>
</feature>
<proteinExistence type="predicted"/>
<evidence type="ECO:0000256" key="2">
    <source>
        <dbReference type="ARBA" id="ARBA00022679"/>
    </source>
</evidence>
<dbReference type="Pfam" id="PF13579">
    <property type="entry name" value="Glyco_trans_4_4"/>
    <property type="match status" value="1"/>
</dbReference>
<evidence type="ECO:0000259" key="3">
    <source>
        <dbReference type="Pfam" id="PF00534"/>
    </source>
</evidence>
<dbReference type="RefSeq" id="WP_130283997.1">
    <property type="nucleotide sequence ID" value="NZ_SGXT01000018.1"/>
</dbReference>
<reference evidence="5 6" key="1">
    <citation type="journal article" date="2015" name="Stand. Genomic Sci.">
        <title>Genomic Encyclopedia of Bacterial and Archaeal Type Strains, Phase III: the genomes of soil and plant-associated and newly described type strains.</title>
        <authorList>
            <person name="Whitman W.B."/>
            <person name="Woyke T."/>
            <person name="Klenk H.P."/>
            <person name="Zhou Y."/>
            <person name="Lilburn T.G."/>
            <person name="Beck B.J."/>
            <person name="De Vos P."/>
            <person name="Vandamme P."/>
            <person name="Eisen J.A."/>
            <person name="Garrity G."/>
            <person name="Hugenholtz P."/>
            <person name="Kyrpides N.C."/>
        </authorList>
    </citation>
    <scope>NUCLEOTIDE SEQUENCE [LARGE SCALE GENOMIC DNA]</scope>
    <source>
        <strain evidence="5 6">AC4r</strain>
    </source>
</reference>
<dbReference type="Proteomes" id="UP000292408">
    <property type="component" value="Unassembled WGS sequence"/>
</dbReference>
<dbReference type="InterPro" id="IPR028098">
    <property type="entry name" value="Glyco_trans_4-like_N"/>
</dbReference>
<comment type="caution">
    <text evidence="5">The sequence shown here is derived from an EMBL/GenBank/DDBJ whole genome shotgun (WGS) entry which is preliminary data.</text>
</comment>
<dbReference type="AlphaFoldDB" id="A0A4Q7TF12"/>
<dbReference type="InterPro" id="IPR001296">
    <property type="entry name" value="Glyco_trans_1"/>
</dbReference>
<keyword evidence="2 5" id="KW-0808">Transferase</keyword>
<dbReference type="CDD" id="cd03801">
    <property type="entry name" value="GT4_PimA-like"/>
    <property type="match status" value="1"/>
</dbReference>
<dbReference type="OrthoDB" id="9814612at2"/>
<dbReference type="Gene3D" id="3.40.50.2000">
    <property type="entry name" value="Glycogen Phosphorylase B"/>
    <property type="match status" value="2"/>
</dbReference>